<accession>A0A4V3CYV4</accession>
<dbReference type="InterPro" id="IPR000182">
    <property type="entry name" value="GNAT_dom"/>
</dbReference>
<dbReference type="GO" id="GO:0008999">
    <property type="term" value="F:protein-N-terminal-alanine acetyltransferase activity"/>
    <property type="evidence" value="ECO:0007669"/>
    <property type="project" value="TreeGrafter"/>
</dbReference>
<reference evidence="5 6" key="1">
    <citation type="submission" date="2019-03" db="EMBL/GenBank/DDBJ databases">
        <title>Genomic analyses of the natural microbiome of Caenorhabditis elegans.</title>
        <authorList>
            <person name="Samuel B."/>
        </authorList>
    </citation>
    <scope>NUCLEOTIDE SEQUENCE [LARGE SCALE GENOMIC DNA]</scope>
    <source>
        <strain evidence="5 6">JUb18</strain>
    </source>
</reference>
<evidence type="ECO:0000259" key="4">
    <source>
        <dbReference type="PROSITE" id="PS51186"/>
    </source>
</evidence>
<evidence type="ECO:0000313" key="6">
    <source>
        <dbReference type="Proteomes" id="UP000295601"/>
    </source>
</evidence>
<dbReference type="InterPro" id="IPR016181">
    <property type="entry name" value="Acyl_CoA_acyltransferase"/>
</dbReference>
<dbReference type="InterPro" id="IPR051531">
    <property type="entry name" value="N-acetyltransferase"/>
</dbReference>
<dbReference type="PANTHER" id="PTHR43792:SF8">
    <property type="entry name" value="[RIBOSOMAL PROTEIN US5]-ALANINE N-ACETYLTRANSFERASE"/>
    <property type="match status" value="1"/>
</dbReference>
<keyword evidence="2" id="KW-0012">Acyltransferase</keyword>
<dbReference type="Proteomes" id="UP000295601">
    <property type="component" value="Unassembled WGS sequence"/>
</dbReference>
<dbReference type="PROSITE" id="PS51186">
    <property type="entry name" value="GNAT"/>
    <property type="match status" value="1"/>
</dbReference>
<evidence type="ECO:0000256" key="3">
    <source>
        <dbReference type="ARBA" id="ARBA00038502"/>
    </source>
</evidence>
<sequence>MPLGRVIEEPVPLAAGRVSLRVVRPRDAEPLRQLLVNNRGWLQRWEATHPSGRSVVPGSTSMRPTIRLYRKQLKAGSGVPFVVLFDNTVVGQLSISELSGGALQSSQIGYWISEHVAGQGIAPTAVALAMDYVFTVLGLHRVEICIRPENTASLRVVEKLGMRSEGRRNAYIHIDGDWRDHECFVALREEGPMLARLERGGGSRV</sequence>
<gene>
    <name evidence="5" type="ORF">EDF62_0319</name>
</gene>
<dbReference type="Pfam" id="PF13302">
    <property type="entry name" value="Acetyltransf_3"/>
    <property type="match status" value="1"/>
</dbReference>
<dbReference type="PANTHER" id="PTHR43792">
    <property type="entry name" value="GNAT FAMILY, PUTATIVE (AFU_ORTHOLOGUE AFUA_3G00765)-RELATED-RELATED"/>
    <property type="match status" value="1"/>
</dbReference>
<feature type="domain" description="N-acetyltransferase" evidence="4">
    <location>
        <begin position="18"/>
        <end position="198"/>
    </location>
</feature>
<name>A0A4V3CYV4_9MICO</name>
<comment type="similarity">
    <text evidence="3">Belongs to the acetyltransferase family. RimJ subfamily.</text>
</comment>
<evidence type="ECO:0000313" key="5">
    <source>
        <dbReference type="EMBL" id="TDP95628.1"/>
    </source>
</evidence>
<dbReference type="AlphaFoldDB" id="A0A4V3CYV4"/>
<dbReference type="OrthoDB" id="5242221at2"/>
<dbReference type="Gene3D" id="3.40.630.30">
    <property type="match status" value="1"/>
</dbReference>
<organism evidence="5 6">
    <name type="scientific">Leucobacter luti</name>
    <dbReference type="NCBI Taxonomy" id="340320"/>
    <lineage>
        <taxon>Bacteria</taxon>
        <taxon>Bacillati</taxon>
        <taxon>Actinomycetota</taxon>
        <taxon>Actinomycetes</taxon>
        <taxon>Micrococcales</taxon>
        <taxon>Microbacteriaceae</taxon>
        <taxon>Leucobacter</taxon>
    </lineage>
</organism>
<dbReference type="GO" id="GO:0005737">
    <property type="term" value="C:cytoplasm"/>
    <property type="evidence" value="ECO:0007669"/>
    <property type="project" value="TreeGrafter"/>
</dbReference>
<comment type="caution">
    <text evidence="5">The sequence shown here is derived from an EMBL/GenBank/DDBJ whole genome shotgun (WGS) entry which is preliminary data.</text>
</comment>
<proteinExistence type="inferred from homology"/>
<dbReference type="SUPFAM" id="SSF55729">
    <property type="entry name" value="Acyl-CoA N-acyltransferases (Nat)"/>
    <property type="match status" value="1"/>
</dbReference>
<keyword evidence="1 5" id="KW-0808">Transferase</keyword>
<protein>
    <submittedName>
        <fullName evidence="5">Ribosomal-protein-alanine N-acetyltransferase</fullName>
    </submittedName>
</protein>
<dbReference type="EMBL" id="SNYA01000001">
    <property type="protein sequence ID" value="TDP95628.1"/>
    <property type="molecule type" value="Genomic_DNA"/>
</dbReference>
<evidence type="ECO:0000256" key="2">
    <source>
        <dbReference type="ARBA" id="ARBA00023315"/>
    </source>
</evidence>
<keyword evidence="6" id="KW-1185">Reference proteome</keyword>
<dbReference type="RefSeq" id="WP_133615539.1">
    <property type="nucleotide sequence ID" value="NZ_SNYA01000001.1"/>
</dbReference>
<evidence type="ECO:0000256" key="1">
    <source>
        <dbReference type="ARBA" id="ARBA00022679"/>
    </source>
</evidence>